<dbReference type="AlphaFoldDB" id="A0A7W0HJU9"/>
<organism evidence="8 9">
    <name type="scientific">Desulfosalsimonas propionicica</name>
    <dbReference type="NCBI Taxonomy" id="332175"/>
    <lineage>
        <taxon>Bacteria</taxon>
        <taxon>Pseudomonadati</taxon>
        <taxon>Thermodesulfobacteriota</taxon>
        <taxon>Desulfobacteria</taxon>
        <taxon>Desulfobacterales</taxon>
        <taxon>Desulfosalsimonadaceae</taxon>
        <taxon>Desulfosalsimonas</taxon>
    </lineage>
</organism>
<feature type="binding site" evidence="6">
    <location>
        <position position="282"/>
    </location>
    <ligand>
        <name>substrate</name>
    </ligand>
</feature>
<evidence type="ECO:0000256" key="1">
    <source>
        <dbReference type="ARBA" id="ARBA00002368"/>
    </source>
</evidence>
<feature type="binding site" evidence="6">
    <location>
        <position position="157"/>
    </location>
    <ligand>
        <name>Zn(2+)</name>
        <dbReference type="ChEBI" id="CHEBI:29105"/>
        <label>2</label>
    </ligand>
</feature>
<dbReference type="PROSITE" id="PS00483">
    <property type="entry name" value="DIHYDROOROTASE_2"/>
    <property type="match status" value="1"/>
</dbReference>
<feature type="binding site" evidence="6">
    <location>
        <position position="184"/>
    </location>
    <ligand>
        <name>Zn(2+)</name>
        <dbReference type="ChEBI" id="CHEBI:29105"/>
        <label>2</label>
    </ligand>
</feature>
<dbReference type="InterPro" id="IPR050138">
    <property type="entry name" value="DHOase/Allantoinase_Hydrolase"/>
</dbReference>
<feature type="binding site" evidence="6">
    <location>
        <position position="65"/>
    </location>
    <ligand>
        <name>Zn(2+)</name>
        <dbReference type="ChEBI" id="CHEBI:29105"/>
        <label>1</label>
    </ligand>
</feature>
<dbReference type="PANTHER" id="PTHR43668:SF2">
    <property type="entry name" value="ALLANTOINASE"/>
    <property type="match status" value="1"/>
</dbReference>
<evidence type="ECO:0000256" key="5">
    <source>
        <dbReference type="ARBA" id="ARBA00022975"/>
    </source>
</evidence>
<dbReference type="GO" id="GO:0006145">
    <property type="term" value="P:purine nucleobase catabolic process"/>
    <property type="evidence" value="ECO:0007669"/>
    <property type="project" value="TreeGrafter"/>
</dbReference>
<dbReference type="GO" id="GO:0008270">
    <property type="term" value="F:zinc ion binding"/>
    <property type="evidence" value="ECO:0007669"/>
    <property type="project" value="UniProtKB-UniRule"/>
</dbReference>
<dbReference type="SUPFAM" id="SSF51556">
    <property type="entry name" value="Metallo-dependent hydrolases"/>
    <property type="match status" value="1"/>
</dbReference>
<dbReference type="InterPro" id="IPR011059">
    <property type="entry name" value="Metal-dep_hydrolase_composite"/>
</dbReference>
<feature type="binding site" evidence="6">
    <location>
        <position position="309"/>
    </location>
    <ligand>
        <name>Zn(2+)</name>
        <dbReference type="ChEBI" id="CHEBI:29105"/>
        <label>1</label>
    </ligand>
</feature>
<evidence type="ECO:0000256" key="6">
    <source>
        <dbReference type="HAMAP-Rule" id="MF_00220"/>
    </source>
</evidence>
<reference evidence="8 9" key="1">
    <citation type="submission" date="2020-07" db="EMBL/GenBank/DDBJ databases">
        <title>Genomic Encyclopedia of Type Strains, Phase IV (KMG-IV): sequencing the most valuable type-strain genomes for metagenomic binning, comparative biology and taxonomic classification.</title>
        <authorList>
            <person name="Goeker M."/>
        </authorList>
    </citation>
    <scope>NUCLEOTIDE SEQUENCE [LARGE SCALE GENOMIC DNA]</scope>
    <source>
        <strain evidence="8 9">DSM 17721</strain>
    </source>
</reference>
<comment type="caution">
    <text evidence="6">Lacks conserved residue(s) required for the propagation of feature annotation.</text>
</comment>
<dbReference type="InterPro" id="IPR024403">
    <property type="entry name" value="DHOase_cat"/>
</dbReference>
<comment type="catalytic activity">
    <reaction evidence="6">
        <text>(S)-dihydroorotate + H2O = N-carbamoyl-L-aspartate + H(+)</text>
        <dbReference type="Rhea" id="RHEA:24296"/>
        <dbReference type="ChEBI" id="CHEBI:15377"/>
        <dbReference type="ChEBI" id="CHEBI:15378"/>
        <dbReference type="ChEBI" id="CHEBI:30864"/>
        <dbReference type="ChEBI" id="CHEBI:32814"/>
        <dbReference type="EC" id="3.5.2.3"/>
    </reaction>
</comment>
<keyword evidence="4 6" id="KW-0378">Hydrolase</keyword>
<name>A0A7W0HJU9_9BACT</name>
<dbReference type="CDD" id="cd01317">
    <property type="entry name" value="DHOase_IIa"/>
    <property type="match status" value="1"/>
</dbReference>
<dbReference type="EC" id="3.5.2.3" evidence="6"/>
<comment type="cofactor">
    <cofactor evidence="6">
        <name>Zn(2+)</name>
        <dbReference type="ChEBI" id="CHEBI:29105"/>
    </cofactor>
    <text evidence="6">Binds 2 Zn(2+) ions per subunit.</text>
</comment>
<dbReference type="Gene3D" id="2.30.40.10">
    <property type="entry name" value="Urease, subunit C, domain 1"/>
    <property type="match status" value="1"/>
</dbReference>
<comment type="similarity">
    <text evidence="2 6">Belongs to the metallo-dependent hydrolases superfamily. DHOase family. Class I DHOase subfamily.</text>
</comment>
<feature type="binding site" evidence="6">
    <location>
        <begin position="67"/>
        <end position="69"/>
    </location>
    <ligand>
        <name>substrate</name>
    </ligand>
</feature>
<dbReference type="PROSITE" id="PS00482">
    <property type="entry name" value="DIHYDROOROTASE_1"/>
    <property type="match status" value="1"/>
</dbReference>
<dbReference type="GO" id="GO:0004038">
    <property type="term" value="F:allantoinase activity"/>
    <property type="evidence" value="ECO:0007669"/>
    <property type="project" value="TreeGrafter"/>
</dbReference>
<dbReference type="UniPathway" id="UPA00070">
    <property type="reaction ID" value="UER00117"/>
</dbReference>
<dbReference type="Proteomes" id="UP000525298">
    <property type="component" value="Unassembled WGS sequence"/>
</dbReference>
<dbReference type="HAMAP" id="MF_00220_B">
    <property type="entry name" value="PyrC_classI_B"/>
    <property type="match status" value="1"/>
</dbReference>
<comment type="caution">
    <text evidence="8">The sequence shown here is derived from an EMBL/GenBank/DDBJ whole genome shotgun (WGS) entry which is preliminary data.</text>
</comment>
<evidence type="ECO:0000313" key="8">
    <source>
        <dbReference type="EMBL" id="MBA2880416.1"/>
    </source>
</evidence>
<dbReference type="GO" id="GO:0005737">
    <property type="term" value="C:cytoplasm"/>
    <property type="evidence" value="ECO:0007669"/>
    <property type="project" value="TreeGrafter"/>
</dbReference>
<comment type="function">
    <text evidence="1 6">Catalyzes the reversible cyclization of carbamoyl aspartate to dihydroorotate.</text>
</comment>
<feature type="binding site" evidence="6">
    <location>
        <position position="313"/>
    </location>
    <ligand>
        <name>substrate</name>
    </ligand>
</feature>
<gene>
    <name evidence="6" type="primary">pyrC</name>
    <name evidence="8" type="ORF">HNR65_000734</name>
</gene>
<evidence type="ECO:0000313" key="9">
    <source>
        <dbReference type="Proteomes" id="UP000525298"/>
    </source>
</evidence>
<feature type="binding site" evidence="6">
    <location>
        <position position="99"/>
    </location>
    <ligand>
        <name>substrate</name>
    </ligand>
</feature>
<dbReference type="EMBL" id="JACDUS010000002">
    <property type="protein sequence ID" value="MBA2880416.1"/>
    <property type="molecule type" value="Genomic_DNA"/>
</dbReference>
<accession>A0A7W0HJU9</accession>
<feature type="domain" description="Dihydroorotase catalytic" evidence="7">
    <location>
        <begin position="56"/>
        <end position="241"/>
    </location>
</feature>
<feature type="binding site" evidence="6">
    <location>
        <position position="157"/>
    </location>
    <ligand>
        <name>Zn(2+)</name>
        <dbReference type="ChEBI" id="CHEBI:29105"/>
        <label>1</label>
    </ligand>
</feature>
<dbReference type="GO" id="GO:0044205">
    <property type="term" value="P:'de novo' UMP biosynthetic process"/>
    <property type="evidence" value="ECO:0007669"/>
    <property type="project" value="UniProtKB-UniRule"/>
</dbReference>
<keyword evidence="9" id="KW-1185">Reference proteome</keyword>
<evidence type="ECO:0000256" key="4">
    <source>
        <dbReference type="ARBA" id="ARBA00022801"/>
    </source>
</evidence>
<keyword evidence="6" id="KW-0862">Zinc</keyword>
<protein>
    <recommendedName>
        <fullName evidence="6">Dihydroorotase</fullName>
        <shortName evidence="6">DHOase</shortName>
        <ecNumber evidence="6">3.5.2.3</ecNumber>
    </recommendedName>
</protein>
<feature type="active site" evidence="6">
    <location>
        <position position="309"/>
    </location>
</feature>
<dbReference type="NCBIfam" id="TIGR00857">
    <property type="entry name" value="pyrC_multi"/>
    <property type="match status" value="1"/>
</dbReference>
<proteinExistence type="inferred from homology"/>
<feature type="binding site" evidence="6">
    <location>
        <position position="67"/>
    </location>
    <ligand>
        <name>Zn(2+)</name>
        <dbReference type="ChEBI" id="CHEBI:29105"/>
        <label>1</label>
    </ligand>
</feature>
<dbReference type="GO" id="GO:0004151">
    <property type="term" value="F:dihydroorotase activity"/>
    <property type="evidence" value="ECO:0007669"/>
    <property type="project" value="UniProtKB-UniRule"/>
</dbReference>
<dbReference type="PANTHER" id="PTHR43668">
    <property type="entry name" value="ALLANTOINASE"/>
    <property type="match status" value="1"/>
</dbReference>
<sequence>MQMWIKGGRVLDPEEFDGPADIFVEDGRIARVQPAGQGVEAGFPADAEIIDARDLLVVPGLVDMHVHLRQPGQEYKETIETGTRAAAAGGFTAVCCMPNTSPVNDSESVTRFIIQEAGRLGYARVYPVGAVSVGLAGQQLAEFGDLKTAGAVGVSDDGQPVADAQLMRRALEYARGIGICVISHCEEKALAGGTMNEGVVSTRLGLAGIPNAAESIMVMRDIALSELTGTPVHIAHVSTRQSVEAIRAAKVAGIAVTAETAPHYFTLTHEAVKAYETHAKMNPPLRTETDRQAVIAGLADGTIDAVATDHAPHGVLDKQLEFDQAANGIIGLETALSLGLRLVDAGLLSLGQLISAMSKNPARIIQKPCGLVSGLPADITLIDLSARYTYHAADGYSKARNTPFDGWQFKGRARYTIVGGQKVFDSQNHANL</sequence>
<dbReference type="Gene3D" id="3.20.20.140">
    <property type="entry name" value="Metal-dependent hydrolases"/>
    <property type="match status" value="1"/>
</dbReference>
<dbReference type="InterPro" id="IPR004722">
    <property type="entry name" value="DHOase"/>
</dbReference>
<keyword evidence="3 6" id="KW-0479">Metal-binding</keyword>
<keyword evidence="5 6" id="KW-0665">Pyrimidine biosynthesis</keyword>
<evidence type="ECO:0000259" key="7">
    <source>
        <dbReference type="Pfam" id="PF12890"/>
    </source>
</evidence>
<dbReference type="InterPro" id="IPR002195">
    <property type="entry name" value="Dihydroorotase_CS"/>
</dbReference>
<feature type="binding site" evidence="6">
    <location>
        <position position="236"/>
    </location>
    <ligand>
        <name>Zn(2+)</name>
        <dbReference type="ChEBI" id="CHEBI:29105"/>
        <label>2</label>
    </ligand>
</feature>
<comment type="pathway">
    <text evidence="6">Pyrimidine metabolism; UMP biosynthesis via de novo pathway; (S)-dihydroorotate from bicarbonate: step 3/3.</text>
</comment>
<dbReference type="InterPro" id="IPR032466">
    <property type="entry name" value="Metal_Hydrolase"/>
</dbReference>
<evidence type="ECO:0000256" key="2">
    <source>
        <dbReference type="ARBA" id="ARBA00010286"/>
    </source>
</evidence>
<dbReference type="SUPFAM" id="SSF51338">
    <property type="entry name" value="Composite domain of metallo-dependent hydrolases"/>
    <property type="match status" value="1"/>
</dbReference>
<dbReference type="Pfam" id="PF12890">
    <property type="entry name" value="DHOase"/>
    <property type="match status" value="1"/>
</dbReference>
<evidence type="ECO:0000256" key="3">
    <source>
        <dbReference type="ARBA" id="ARBA00022723"/>
    </source>
</evidence>
<dbReference type="RefSeq" id="WP_181550103.1">
    <property type="nucleotide sequence ID" value="NZ_JACDUS010000002.1"/>
</dbReference>